<dbReference type="Proteomes" id="UP000315295">
    <property type="component" value="Unassembled WGS sequence"/>
</dbReference>
<gene>
    <name evidence="2" type="ORF">C1H46_004275</name>
</gene>
<proteinExistence type="predicted"/>
<feature type="region of interest" description="Disordered" evidence="1">
    <location>
        <begin position="1"/>
        <end position="35"/>
    </location>
</feature>
<feature type="compositionally biased region" description="Basic and acidic residues" evidence="1">
    <location>
        <begin position="1"/>
        <end position="10"/>
    </location>
</feature>
<evidence type="ECO:0000313" key="2">
    <source>
        <dbReference type="EMBL" id="TQE10105.1"/>
    </source>
</evidence>
<feature type="compositionally biased region" description="Polar residues" evidence="1">
    <location>
        <begin position="169"/>
        <end position="181"/>
    </location>
</feature>
<comment type="caution">
    <text evidence="2">The sequence shown here is derived from an EMBL/GenBank/DDBJ whole genome shotgun (WGS) entry which is preliminary data.</text>
</comment>
<organism evidence="2 3">
    <name type="scientific">Malus baccata</name>
    <name type="common">Siberian crab apple</name>
    <name type="synonym">Pyrus baccata</name>
    <dbReference type="NCBI Taxonomy" id="106549"/>
    <lineage>
        <taxon>Eukaryota</taxon>
        <taxon>Viridiplantae</taxon>
        <taxon>Streptophyta</taxon>
        <taxon>Embryophyta</taxon>
        <taxon>Tracheophyta</taxon>
        <taxon>Spermatophyta</taxon>
        <taxon>Magnoliopsida</taxon>
        <taxon>eudicotyledons</taxon>
        <taxon>Gunneridae</taxon>
        <taxon>Pentapetalae</taxon>
        <taxon>rosids</taxon>
        <taxon>fabids</taxon>
        <taxon>Rosales</taxon>
        <taxon>Rosaceae</taxon>
        <taxon>Amygdaloideae</taxon>
        <taxon>Maleae</taxon>
        <taxon>Malus</taxon>
    </lineage>
</organism>
<accession>A0A540NGE2</accession>
<protein>
    <submittedName>
        <fullName evidence="2">Uncharacterized protein</fullName>
    </submittedName>
</protein>
<evidence type="ECO:0000313" key="3">
    <source>
        <dbReference type="Proteomes" id="UP000315295"/>
    </source>
</evidence>
<keyword evidence="3" id="KW-1185">Reference proteome</keyword>
<dbReference type="AlphaFoldDB" id="A0A540NGE2"/>
<dbReference type="EMBL" id="VIEB01000048">
    <property type="protein sequence ID" value="TQE10105.1"/>
    <property type="molecule type" value="Genomic_DNA"/>
</dbReference>
<name>A0A540NGE2_MALBA</name>
<reference evidence="2 3" key="1">
    <citation type="journal article" date="2019" name="G3 (Bethesda)">
        <title>Sequencing of a Wild Apple (Malus baccata) Genome Unravels the Differences Between Cultivated and Wild Apple Species Regarding Disease Resistance and Cold Tolerance.</title>
        <authorList>
            <person name="Chen X."/>
        </authorList>
    </citation>
    <scope>NUCLEOTIDE SEQUENCE [LARGE SCALE GENOMIC DNA]</scope>
    <source>
        <strain evidence="3">cv. Shandingzi</strain>
        <tissue evidence="2">Leaves</tissue>
    </source>
</reference>
<sequence length="196" mass="21587">MGGYTEEKKQFASPTSTIPQRPPKLQQPNRKQYRSPIVRCYSRMSPCTPQHEGDGFDDAVLYNSGHPEEVCVLCGLKEMGLVMPCCIKPEEPEESRVNGGYSLKEMGLVMPCCIKPKEPEENRVNERIDQHPSPPPCRHLQLLCNPSSKILVPVTAPTKKRTVVAAPLPSSTTTANPSTDNNGEDSPEALQDATMV</sequence>
<evidence type="ECO:0000256" key="1">
    <source>
        <dbReference type="SAM" id="MobiDB-lite"/>
    </source>
</evidence>
<feature type="region of interest" description="Disordered" evidence="1">
    <location>
        <begin position="159"/>
        <end position="196"/>
    </location>
</feature>